<dbReference type="CDD" id="cd07178">
    <property type="entry name" value="terB_like_YebE"/>
    <property type="match status" value="1"/>
</dbReference>
<keyword evidence="3" id="KW-1185">Reference proteome</keyword>
<sequence>MSLIKTLAKVAIGVAIAKGVNHVTQNGLPGRSSGSAGTSRSGGGLGDLGNLLGGKAGGGMSGGLGGLLDGLTGGGTTSRSTSRRSSAPSGLEGLLGGAGGLGGLLGGLLGGASATTRTSSRSTGGLGAMLNDALTGQASPEEPSRDQELAAALMLRAMVQAAKADGVLDAEEKAQLMQALDGAEDAEIAFVNQELAAPVDVDALVRQVPVGMEAQVYAVSLAAIRLDHPSEVRYLQDLAQALELDRQEVNDIHRSAGVAPLYA</sequence>
<feature type="region of interest" description="Disordered" evidence="1">
    <location>
        <begin position="70"/>
        <end position="92"/>
    </location>
</feature>
<proteinExistence type="predicted"/>
<feature type="compositionally biased region" description="Low complexity" evidence="1">
    <location>
        <begin position="30"/>
        <end position="39"/>
    </location>
</feature>
<dbReference type="Proteomes" id="UP000679352">
    <property type="component" value="Chromosome"/>
</dbReference>
<evidence type="ECO:0000313" key="2">
    <source>
        <dbReference type="EMBL" id="QWK90692.1"/>
    </source>
</evidence>
<dbReference type="InterPro" id="IPR029024">
    <property type="entry name" value="TerB-like"/>
</dbReference>
<reference evidence="2" key="1">
    <citation type="submission" date="2021-06" db="EMBL/GenBank/DDBJ databases">
        <title>Direct submission.</title>
        <authorList>
            <person name="Lee C.-S."/>
            <person name="Jin L."/>
        </authorList>
    </citation>
    <scope>NUCLEOTIDE SEQUENCE</scope>
    <source>
        <strain evidence="2">Con5</strain>
    </source>
</reference>
<gene>
    <name evidence="2" type="ORF">KM031_01920</name>
</gene>
<protein>
    <submittedName>
        <fullName evidence="2">Tellurite resistance TerB family protein</fullName>
    </submittedName>
</protein>
<accession>A0A975P7C3</accession>
<evidence type="ECO:0000256" key="1">
    <source>
        <dbReference type="SAM" id="MobiDB-lite"/>
    </source>
</evidence>
<organism evidence="2 3">
    <name type="scientific">Gemmobacter fulvus</name>
    <dbReference type="NCBI Taxonomy" id="2840474"/>
    <lineage>
        <taxon>Bacteria</taxon>
        <taxon>Pseudomonadati</taxon>
        <taxon>Pseudomonadota</taxon>
        <taxon>Alphaproteobacteria</taxon>
        <taxon>Rhodobacterales</taxon>
        <taxon>Paracoccaceae</taxon>
        <taxon>Gemmobacter</taxon>
    </lineage>
</organism>
<dbReference type="Pfam" id="PF04391">
    <property type="entry name" value="DUF533"/>
    <property type="match status" value="1"/>
</dbReference>
<feature type="region of interest" description="Disordered" evidence="1">
    <location>
        <begin position="23"/>
        <end position="42"/>
    </location>
</feature>
<dbReference type="InterPro" id="IPR007486">
    <property type="entry name" value="YebE"/>
</dbReference>
<feature type="compositionally biased region" description="Low complexity" evidence="1">
    <location>
        <begin position="77"/>
        <end position="92"/>
    </location>
</feature>
<dbReference type="AlphaFoldDB" id="A0A975P7C3"/>
<dbReference type="SUPFAM" id="SSF158682">
    <property type="entry name" value="TerB-like"/>
    <property type="match status" value="1"/>
</dbReference>
<dbReference type="KEGG" id="gfu:KM031_01920"/>
<dbReference type="RefSeq" id="WP_215504060.1">
    <property type="nucleotide sequence ID" value="NZ_CP076361.1"/>
</dbReference>
<name>A0A975P7C3_9RHOB</name>
<evidence type="ECO:0000313" key="3">
    <source>
        <dbReference type="Proteomes" id="UP000679352"/>
    </source>
</evidence>
<dbReference type="EMBL" id="CP076361">
    <property type="protein sequence ID" value="QWK90692.1"/>
    <property type="molecule type" value="Genomic_DNA"/>
</dbReference>
<dbReference type="Gene3D" id="1.10.3680.10">
    <property type="entry name" value="TerB-like"/>
    <property type="match status" value="1"/>
</dbReference>